<evidence type="ECO:0000313" key="6">
    <source>
        <dbReference type="Proteomes" id="UP001623661"/>
    </source>
</evidence>
<comment type="caution">
    <text evidence="5">The sequence shown here is derived from an EMBL/GenBank/DDBJ whole genome shotgun (WGS) entry which is preliminary data.</text>
</comment>
<dbReference type="CDD" id="cd20006">
    <property type="entry name" value="PBP1_ABC_sugar_binding-like"/>
    <property type="match status" value="1"/>
</dbReference>
<evidence type="ECO:0000256" key="1">
    <source>
        <dbReference type="ARBA" id="ARBA00004196"/>
    </source>
</evidence>
<accession>A0ABW8TUV2</accession>
<organism evidence="5 6">
    <name type="scientific">Candidatus Clostridium radicumherbarum</name>
    <dbReference type="NCBI Taxonomy" id="3381662"/>
    <lineage>
        <taxon>Bacteria</taxon>
        <taxon>Bacillati</taxon>
        <taxon>Bacillota</taxon>
        <taxon>Clostridia</taxon>
        <taxon>Eubacteriales</taxon>
        <taxon>Clostridiaceae</taxon>
        <taxon>Clostridium</taxon>
    </lineage>
</organism>
<dbReference type="Gene3D" id="3.40.50.2300">
    <property type="match status" value="2"/>
</dbReference>
<feature type="domain" description="Periplasmic binding protein" evidence="4">
    <location>
        <begin position="42"/>
        <end position="298"/>
    </location>
</feature>
<evidence type="ECO:0000313" key="5">
    <source>
        <dbReference type="EMBL" id="MFL0269484.1"/>
    </source>
</evidence>
<name>A0ABW8TUV2_9CLOT</name>
<keyword evidence="3" id="KW-0732">Signal</keyword>
<comment type="similarity">
    <text evidence="2">Belongs to the bacterial solute-binding protein 2 family.</text>
</comment>
<dbReference type="InterPro" id="IPR025997">
    <property type="entry name" value="SBP_2_dom"/>
</dbReference>
<gene>
    <name evidence="5" type="ORF">ACJDUH_15450</name>
</gene>
<evidence type="ECO:0000256" key="3">
    <source>
        <dbReference type="ARBA" id="ARBA00022729"/>
    </source>
</evidence>
<keyword evidence="6" id="KW-1185">Reference proteome</keyword>
<comment type="subcellular location">
    <subcellularLocation>
        <location evidence="1">Cell envelope</location>
    </subcellularLocation>
</comment>
<proteinExistence type="inferred from homology"/>
<reference evidence="5 6" key="1">
    <citation type="submission" date="2024-11" db="EMBL/GenBank/DDBJ databases">
        <authorList>
            <person name="Heng Y.C."/>
            <person name="Lim A.C.H."/>
            <person name="Lee J.K.Y."/>
            <person name="Kittelmann S."/>
        </authorList>
    </citation>
    <scope>NUCLEOTIDE SEQUENCE [LARGE SCALE GENOMIC DNA]</scope>
    <source>
        <strain evidence="5 6">WILCCON 0202</strain>
    </source>
</reference>
<dbReference type="SUPFAM" id="SSF53822">
    <property type="entry name" value="Periplasmic binding protein-like I"/>
    <property type="match status" value="1"/>
</dbReference>
<dbReference type="Proteomes" id="UP001623661">
    <property type="component" value="Unassembled WGS sequence"/>
</dbReference>
<dbReference type="PROSITE" id="PS51257">
    <property type="entry name" value="PROKAR_LIPOPROTEIN"/>
    <property type="match status" value="1"/>
</dbReference>
<sequence>MKNIYRINKKIITLTLIIIIVFSFTSCNKKLGNDNTDTRKNIEFIVKMRSGEYWTTVQMGANDAAKEFNVNMNFIAPDTEEDIEGQKKLVNEAIDKKVDAIVLSASDYEKMSGVVNNAAANKIPVVLIDSGVNSDKPVSFISSDNVKAGKLAGEKLIENVGRNSKVAILNFVEGSESAMDREKGVIDVLSNYPNVKLVAKEYCGSNEAMAESLTRSIISMDKGLKGIVALNSAAALGAARALEELGLSGKIKLITFDSTILELQFIEKGVIQGTVVQNPFKMGYLGVEYAAMAARGNKVPKNENIDLKVIDKYNIYDPENQRFIFPFTK</sequence>
<dbReference type="PANTHER" id="PTHR46847">
    <property type="entry name" value="D-ALLOSE-BINDING PERIPLASMIC PROTEIN-RELATED"/>
    <property type="match status" value="1"/>
</dbReference>
<dbReference type="EMBL" id="JBJHZY010000003">
    <property type="protein sequence ID" value="MFL0269484.1"/>
    <property type="molecule type" value="Genomic_DNA"/>
</dbReference>
<evidence type="ECO:0000256" key="2">
    <source>
        <dbReference type="ARBA" id="ARBA00007639"/>
    </source>
</evidence>
<dbReference type="InterPro" id="IPR028082">
    <property type="entry name" value="Peripla_BP_I"/>
</dbReference>
<protein>
    <submittedName>
        <fullName evidence="5">Substrate-binding domain-containing protein</fullName>
    </submittedName>
</protein>
<dbReference type="Pfam" id="PF13407">
    <property type="entry name" value="Peripla_BP_4"/>
    <property type="match status" value="1"/>
</dbReference>
<dbReference type="PANTHER" id="PTHR46847:SF1">
    <property type="entry name" value="D-ALLOSE-BINDING PERIPLASMIC PROTEIN-RELATED"/>
    <property type="match status" value="1"/>
</dbReference>
<evidence type="ECO:0000259" key="4">
    <source>
        <dbReference type="Pfam" id="PF13407"/>
    </source>
</evidence>